<evidence type="ECO:0000313" key="1">
    <source>
        <dbReference type="EMBL" id="KWX14809.1"/>
    </source>
</evidence>
<dbReference type="Proteomes" id="UP000070089">
    <property type="component" value="Unassembled WGS sequence"/>
</dbReference>
<dbReference type="OrthoDB" id="10252815at2759"/>
<accession>A0A132NXK7</accession>
<reference evidence="1 2" key="1">
    <citation type="journal article" date="2015" name="Mol. Biochem. Parasitol.">
        <title>Identification of polymorphic genes for use in assemblage B genotyping assays through comparative genomics of multiple assemblage B Giardia duodenalis isolates.</title>
        <authorList>
            <person name="Wielinga C."/>
            <person name="Thompson R.C."/>
            <person name="Monis P."/>
            <person name="Ryan U."/>
        </authorList>
    </citation>
    <scope>NUCLEOTIDE SEQUENCE [LARGE SCALE GENOMIC DNA]</scope>
    <source>
        <strain evidence="1 2">BAH15c1</strain>
    </source>
</reference>
<comment type="caution">
    <text evidence="1">The sequence shown here is derived from an EMBL/GenBank/DDBJ whole genome shotgun (WGS) entry which is preliminary data.</text>
</comment>
<evidence type="ECO:0000313" key="2">
    <source>
        <dbReference type="Proteomes" id="UP000070089"/>
    </source>
</evidence>
<dbReference type="AlphaFoldDB" id="A0A132NXK7"/>
<protein>
    <submittedName>
        <fullName evidence="1">Uncharacterized protein</fullName>
    </submittedName>
</protein>
<name>A0A132NXK7_GIAIN</name>
<sequence length="98" mass="11257">MASVDIQDDHKQELSGELRNLQPILEMMRLEQIIDSCSSSPKSSILKMNRQPRRQRDILAEEDIFMTSTECSLNNSRAESPKEPSDEDLIGLTFKKNF</sequence>
<organism evidence="1 2">
    <name type="scientific">Giardia duodenalis assemblage B</name>
    <dbReference type="NCBI Taxonomy" id="1394984"/>
    <lineage>
        <taxon>Eukaryota</taxon>
        <taxon>Metamonada</taxon>
        <taxon>Diplomonadida</taxon>
        <taxon>Hexamitidae</taxon>
        <taxon>Giardiinae</taxon>
        <taxon>Giardia</taxon>
    </lineage>
</organism>
<dbReference type="EMBL" id="JXTI01000022">
    <property type="protein sequence ID" value="KWX14809.1"/>
    <property type="molecule type" value="Genomic_DNA"/>
</dbReference>
<gene>
    <name evidence="1" type="ORF">QR46_1170</name>
</gene>
<dbReference type="VEuPathDB" id="GiardiaDB:QR46_1170"/>
<proteinExistence type="predicted"/>